<dbReference type="AlphaFoldDB" id="A0A9P4UV32"/>
<evidence type="ECO:0000256" key="3">
    <source>
        <dbReference type="PROSITE-ProRule" id="PRU00023"/>
    </source>
</evidence>
<protein>
    <submittedName>
        <fullName evidence="4">Ankyrin</fullName>
    </submittedName>
</protein>
<feature type="repeat" description="ANK" evidence="3">
    <location>
        <begin position="70"/>
        <end position="92"/>
    </location>
</feature>
<feature type="non-terminal residue" evidence="4">
    <location>
        <position position="1"/>
    </location>
</feature>
<dbReference type="EMBL" id="ML996496">
    <property type="protein sequence ID" value="KAF2726436.1"/>
    <property type="molecule type" value="Genomic_DNA"/>
</dbReference>
<dbReference type="PANTHER" id="PTHR24173:SF74">
    <property type="entry name" value="ANKYRIN REPEAT DOMAIN-CONTAINING PROTEIN 16"/>
    <property type="match status" value="1"/>
</dbReference>
<dbReference type="PROSITE" id="PS50088">
    <property type="entry name" value="ANK_REPEAT"/>
    <property type="match status" value="2"/>
</dbReference>
<keyword evidence="1" id="KW-0677">Repeat</keyword>
<reference evidence="4" key="1">
    <citation type="journal article" date="2020" name="Stud. Mycol.">
        <title>101 Dothideomycetes genomes: a test case for predicting lifestyles and emergence of pathogens.</title>
        <authorList>
            <person name="Haridas S."/>
            <person name="Albert R."/>
            <person name="Binder M."/>
            <person name="Bloem J."/>
            <person name="Labutti K."/>
            <person name="Salamov A."/>
            <person name="Andreopoulos B."/>
            <person name="Baker S."/>
            <person name="Barry K."/>
            <person name="Bills G."/>
            <person name="Bluhm B."/>
            <person name="Cannon C."/>
            <person name="Castanera R."/>
            <person name="Culley D."/>
            <person name="Daum C."/>
            <person name="Ezra D."/>
            <person name="Gonzalez J."/>
            <person name="Henrissat B."/>
            <person name="Kuo A."/>
            <person name="Liang C."/>
            <person name="Lipzen A."/>
            <person name="Lutzoni F."/>
            <person name="Magnuson J."/>
            <person name="Mondo S."/>
            <person name="Nolan M."/>
            <person name="Ohm R."/>
            <person name="Pangilinan J."/>
            <person name="Park H.-J."/>
            <person name="Ramirez L."/>
            <person name="Alfaro M."/>
            <person name="Sun H."/>
            <person name="Tritt A."/>
            <person name="Yoshinaga Y."/>
            <person name="Zwiers L.-H."/>
            <person name="Turgeon B."/>
            <person name="Goodwin S."/>
            <person name="Spatafora J."/>
            <person name="Crous P."/>
            <person name="Grigoriev I."/>
        </authorList>
    </citation>
    <scope>NUCLEOTIDE SEQUENCE</scope>
    <source>
        <strain evidence="4">CBS 125425</strain>
    </source>
</reference>
<dbReference type="Gene3D" id="1.25.40.20">
    <property type="entry name" value="Ankyrin repeat-containing domain"/>
    <property type="match status" value="1"/>
</dbReference>
<evidence type="ECO:0000256" key="2">
    <source>
        <dbReference type="ARBA" id="ARBA00023043"/>
    </source>
</evidence>
<dbReference type="InterPro" id="IPR036770">
    <property type="entry name" value="Ankyrin_rpt-contain_sf"/>
</dbReference>
<dbReference type="SMART" id="SM00248">
    <property type="entry name" value="ANK"/>
    <property type="match status" value="2"/>
</dbReference>
<evidence type="ECO:0000256" key="1">
    <source>
        <dbReference type="ARBA" id="ARBA00022737"/>
    </source>
</evidence>
<evidence type="ECO:0000313" key="5">
    <source>
        <dbReference type="Proteomes" id="UP000799444"/>
    </source>
</evidence>
<keyword evidence="2 3" id="KW-0040">ANK repeat</keyword>
<dbReference type="PANTHER" id="PTHR24173">
    <property type="entry name" value="ANKYRIN REPEAT CONTAINING"/>
    <property type="match status" value="1"/>
</dbReference>
<gene>
    <name evidence="4" type="ORF">EJ04DRAFT_395309</name>
</gene>
<proteinExistence type="predicted"/>
<dbReference type="Proteomes" id="UP000799444">
    <property type="component" value="Unassembled WGS sequence"/>
</dbReference>
<name>A0A9P4UV32_9PLEO</name>
<accession>A0A9P4UV32</accession>
<comment type="caution">
    <text evidence="4">The sequence shown here is derived from an EMBL/GenBank/DDBJ whole genome shotgun (WGS) entry which is preliminary data.</text>
</comment>
<feature type="non-terminal residue" evidence="4">
    <location>
        <position position="92"/>
    </location>
</feature>
<dbReference type="InterPro" id="IPR002110">
    <property type="entry name" value="Ankyrin_rpt"/>
</dbReference>
<dbReference type="Pfam" id="PF12796">
    <property type="entry name" value="Ank_2"/>
    <property type="match status" value="1"/>
</dbReference>
<dbReference type="OrthoDB" id="3792737at2759"/>
<evidence type="ECO:0000313" key="4">
    <source>
        <dbReference type="EMBL" id="KAF2726436.1"/>
    </source>
</evidence>
<sequence>KWLNVARLYNAAKRGDAAVLRRLIEECVPFDHRNVHGVTPLWHAAHPGHIEVVKALLATNAVDVNVRSIAGRTPIFWASANGHAEIVELLLR</sequence>
<organism evidence="4 5">
    <name type="scientific">Polyplosphaeria fusca</name>
    <dbReference type="NCBI Taxonomy" id="682080"/>
    <lineage>
        <taxon>Eukaryota</taxon>
        <taxon>Fungi</taxon>
        <taxon>Dikarya</taxon>
        <taxon>Ascomycota</taxon>
        <taxon>Pezizomycotina</taxon>
        <taxon>Dothideomycetes</taxon>
        <taxon>Pleosporomycetidae</taxon>
        <taxon>Pleosporales</taxon>
        <taxon>Tetraplosphaeriaceae</taxon>
        <taxon>Polyplosphaeria</taxon>
    </lineage>
</organism>
<keyword evidence="5" id="KW-1185">Reference proteome</keyword>
<dbReference type="PROSITE" id="PS50297">
    <property type="entry name" value="ANK_REP_REGION"/>
    <property type="match status" value="2"/>
</dbReference>
<feature type="repeat" description="ANK" evidence="3">
    <location>
        <begin position="36"/>
        <end position="69"/>
    </location>
</feature>
<dbReference type="SUPFAM" id="SSF48403">
    <property type="entry name" value="Ankyrin repeat"/>
    <property type="match status" value="1"/>
</dbReference>